<dbReference type="STRING" id="1895771.BGO89_08625"/>
<feature type="active site" description="Nucleophile" evidence="5">
    <location>
        <position position="282"/>
    </location>
</feature>
<gene>
    <name evidence="7" type="ORF">BGO89_08625</name>
</gene>
<comment type="similarity">
    <text evidence="5">Belongs to the class I-like SAM-binding methyltransferase superfamily. RsmB/NOP family.</text>
</comment>
<keyword evidence="3 5" id="KW-0949">S-adenosyl-L-methionine</keyword>
<organism evidence="7 8">
    <name type="scientific">Candidatus Kapaibacterium thiocyanatum</name>
    <dbReference type="NCBI Taxonomy" id="1895771"/>
    <lineage>
        <taxon>Bacteria</taxon>
        <taxon>Pseudomonadati</taxon>
        <taxon>Candidatus Kapaibacteriota</taxon>
        <taxon>Candidatus Kapaibacteriia</taxon>
        <taxon>Candidatus Kapaibacteriales</taxon>
        <taxon>Candidatus Kapaibacteriaceae</taxon>
        <taxon>Candidatus Kapaibacterium</taxon>
    </lineage>
</organism>
<dbReference type="Pfam" id="PF22458">
    <property type="entry name" value="RsmF-B_ferredox"/>
    <property type="match status" value="1"/>
</dbReference>
<sequence>MTQLDHDIGRAIADVTRNGRHLSTVIDELFTAYRPDADTAADIRSRIVEAVRTMPEWLRQRIRAAYGDKATRILEALRSEAPVFIRVNTLKTTDRDALRALRDAGAEPTELEHCLVVARPFGLYRRQSFRDGWFEQQDISSQRVALSMDLAPGMRVVDACAGNGGKTLHMAALMGNRGRIIALDPYAEKLSTLRSRAARAGVSIVEPRAITSTKTVKRLAETADRVLVDVPCSGTGVLRRNPDIPWHLTDASIGELVSLQRDILRRSANCAKPGGLVVYASCSILPEEGPDQIRTFLDQSPFTLESEWASMPDNAPHSGDGFYCAVLRRNP</sequence>
<dbReference type="GO" id="GO:0001510">
    <property type="term" value="P:RNA methylation"/>
    <property type="evidence" value="ECO:0007669"/>
    <property type="project" value="InterPro"/>
</dbReference>
<dbReference type="PROSITE" id="PS51686">
    <property type="entry name" value="SAM_MT_RSMB_NOP"/>
    <property type="match status" value="1"/>
</dbReference>
<evidence type="ECO:0000256" key="1">
    <source>
        <dbReference type="ARBA" id="ARBA00022603"/>
    </source>
</evidence>
<feature type="binding site" evidence="5">
    <location>
        <position position="184"/>
    </location>
    <ligand>
        <name>S-adenosyl-L-methionine</name>
        <dbReference type="ChEBI" id="CHEBI:59789"/>
    </ligand>
</feature>
<keyword evidence="2 5" id="KW-0808">Transferase</keyword>
<dbReference type="InterPro" id="IPR001678">
    <property type="entry name" value="MeTrfase_RsmB-F_NOP2_dom"/>
</dbReference>
<dbReference type="Gene3D" id="3.40.50.150">
    <property type="entry name" value="Vaccinia Virus protein VP39"/>
    <property type="match status" value="1"/>
</dbReference>
<dbReference type="GO" id="GO:0008173">
    <property type="term" value="F:RNA methyltransferase activity"/>
    <property type="evidence" value="ECO:0007669"/>
    <property type="project" value="InterPro"/>
</dbReference>
<dbReference type="InterPro" id="IPR054728">
    <property type="entry name" value="RsmB-like_ferredoxin"/>
</dbReference>
<dbReference type="AlphaFoldDB" id="A0A1M3KWI9"/>
<name>A0A1M3KWI9_9BACT</name>
<comment type="caution">
    <text evidence="7">The sequence shown here is derived from an EMBL/GenBank/DDBJ whole genome shotgun (WGS) entry which is preliminary data.</text>
</comment>
<feature type="domain" description="SAM-dependent MTase RsmB/NOP-type" evidence="6">
    <location>
        <begin position="73"/>
        <end position="331"/>
    </location>
</feature>
<evidence type="ECO:0000256" key="5">
    <source>
        <dbReference type="PROSITE-ProRule" id="PRU01023"/>
    </source>
</evidence>
<dbReference type="GO" id="GO:0003723">
    <property type="term" value="F:RNA binding"/>
    <property type="evidence" value="ECO:0007669"/>
    <property type="project" value="UniProtKB-UniRule"/>
</dbReference>
<dbReference type="PANTHER" id="PTHR22807:SF53">
    <property type="entry name" value="RIBOSOMAL RNA SMALL SUBUNIT METHYLTRANSFERASE B-RELATED"/>
    <property type="match status" value="1"/>
</dbReference>
<accession>A0A1M3KWI9</accession>
<dbReference type="EMBL" id="MKVH01000024">
    <property type="protein sequence ID" value="OJX56609.1"/>
    <property type="molecule type" value="Genomic_DNA"/>
</dbReference>
<evidence type="ECO:0000256" key="4">
    <source>
        <dbReference type="ARBA" id="ARBA00022884"/>
    </source>
</evidence>
<dbReference type="InterPro" id="IPR023267">
    <property type="entry name" value="RCMT"/>
</dbReference>
<comment type="caution">
    <text evidence="5">Lacks conserved residue(s) required for the propagation of feature annotation.</text>
</comment>
<dbReference type="SUPFAM" id="SSF53335">
    <property type="entry name" value="S-adenosyl-L-methionine-dependent methyltransferases"/>
    <property type="match status" value="1"/>
</dbReference>
<dbReference type="InterPro" id="IPR049560">
    <property type="entry name" value="MeTrfase_RsmB-F_NOP2_cat"/>
</dbReference>
<evidence type="ECO:0000313" key="7">
    <source>
        <dbReference type="EMBL" id="OJX56609.1"/>
    </source>
</evidence>
<reference evidence="7 8" key="1">
    <citation type="submission" date="2016-09" db="EMBL/GenBank/DDBJ databases">
        <title>Genome-resolved meta-omics ties microbial dynamics to process performance in biotechnology for thiocyanate degradation.</title>
        <authorList>
            <person name="Kantor R.S."/>
            <person name="Huddy R.J."/>
            <person name="Iyer R."/>
            <person name="Thomas B.C."/>
            <person name="Brown C.T."/>
            <person name="Anantharaman K."/>
            <person name="Tringe S."/>
            <person name="Hettich R.L."/>
            <person name="Harrison S.T."/>
            <person name="Banfield J.F."/>
        </authorList>
    </citation>
    <scope>NUCLEOTIDE SEQUENCE [LARGE SCALE GENOMIC DNA]</scope>
    <source>
        <strain evidence="7">59-99</strain>
    </source>
</reference>
<protein>
    <recommendedName>
        <fullName evidence="6">SAM-dependent MTase RsmB/NOP-type domain-containing protein</fullName>
    </recommendedName>
</protein>
<dbReference type="PANTHER" id="PTHR22807">
    <property type="entry name" value="NOP2 YEAST -RELATED NOL1/NOP2/FMU SUN DOMAIN-CONTAINING"/>
    <property type="match status" value="1"/>
</dbReference>
<feature type="binding site" evidence="5">
    <location>
        <position position="229"/>
    </location>
    <ligand>
        <name>S-adenosyl-L-methionine</name>
        <dbReference type="ChEBI" id="CHEBI:59789"/>
    </ligand>
</feature>
<evidence type="ECO:0000313" key="8">
    <source>
        <dbReference type="Proteomes" id="UP000184233"/>
    </source>
</evidence>
<dbReference type="Proteomes" id="UP000184233">
    <property type="component" value="Unassembled WGS sequence"/>
</dbReference>
<evidence type="ECO:0000256" key="3">
    <source>
        <dbReference type="ARBA" id="ARBA00022691"/>
    </source>
</evidence>
<dbReference type="CDD" id="cd02440">
    <property type="entry name" value="AdoMet_MTases"/>
    <property type="match status" value="1"/>
</dbReference>
<keyword evidence="1 5" id="KW-0489">Methyltransferase</keyword>
<proteinExistence type="inferred from homology"/>
<dbReference type="Pfam" id="PF01189">
    <property type="entry name" value="Methyltr_RsmB-F"/>
    <property type="match status" value="1"/>
</dbReference>
<evidence type="ECO:0000259" key="6">
    <source>
        <dbReference type="PROSITE" id="PS51686"/>
    </source>
</evidence>
<evidence type="ECO:0000256" key="2">
    <source>
        <dbReference type="ARBA" id="ARBA00022679"/>
    </source>
</evidence>
<keyword evidence="4 5" id="KW-0694">RNA-binding</keyword>
<dbReference type="PRINTS" id="PR02008">
    <property type="entry name" value="RCMTFAMILY"/>
</dbReference>
<dbReference type="InterPro" id="IPR029063">
    <property type="entry name" value="SAM-dependent_MTases_sf"/>
</dbReference>